<evidence type="ECO:0000256" key="1">
    <source>
        <dbReference type="ARBA" id="ARBA00022679"/>
    </source>
</evidence>
<dbReference type="Gene3D" id="1.25.40.10">
    <property type="entry name" value="Tetratricopeptide repeat domain"/>
    <property type="match status" value="2"/>
</dbReference>
<dbReference type="SUPFAM" id="SSF48452">
    <property type="entry name" value="TPR-like"/>
    <property type="match status" value="2"/>
</dbReference>
<organism evidence="7 8">
    <name type="scientific">Sulfidibacter corallicola</name>
    <dbReference type="NCBI Taxonomy" id="2818388"/>
    <lineage>
        <taxon>Bacteria</taxon>
        <taxon>Pseudomonadati</taxon>
        <taxon>Acidobacteriota</taxon>
        <taxon>Holophagae</taxon>
        <taxon>Acanthopleuribacterales</taxon>
        <taxon>Acanthopleuribacteraceae</taxon>
        <taxon>Sulfidibacter</taxon>
    </lineage>
</organism>
<dbReference type="InterPro" id="IPR011009">
    <property type="entry name" value="Kinase-like_dom_sf"/>
</dbReference>
<dbReference type="SMART" id="SM00220">
    <property type="entry name" value="S_TKc"/>
    <property type="match status" value="1"/>
</dbReference>
<keyword evidence="3 7" id="KW-0418">Kinase</keyword>
<dbReference type="InterPro" id="IPR017441">
    <property type="entry name" value="Protein_kinase_ATP_BS"/>
</dbReference>
<dbReference type="Pfam" id="PF00069">
    <property type="entry name" value="Pkinase"/>
    <property type="match status" value="1"/>
</dbReference>
<keyword evidence="1" id="KW-0808">Transferase</keyword>
<dbReference type="InterPro" id="IPR019734">
    <property type="entry name" value="TPR_rpt"/>
</dbReference>
<dbReference type="GO" id="GO:0005524">
    <property type="term" value="F:ATP binding"/>
    <property type="evidence" value="ECO:0007669"/>
    <property type="project" value="UniProtKB-UniRule"/>
</dbReference>
<evidence type="ECO:0000256" key="3">
    <source>
        <dbReference type="ARBA" id="ARBA00022777"/>
    </source>
</evidence>
<dbReference type="PROSITE" id="PS00107">
    <property type="entry name" value="PROTEIN_KINASE_ATP"/>
    <property type="match status" value="1"/>
</dbReference>
<dbReference type="PROSITE" id="PS00108">
    <property type="entry name" value="PROTEIN_KINASE_ST"/>
    <property type="match status" value="1"/>
</dbReference>
<feature type="binding site" evidence="5">
    <location>
        <position position="40"/>
    </location>
    <ligand>
        <name>ATP</name>
        <dbReference type="ChEBI" id="CHEBI:30616"/>
    </ligand>
</feature>
<dbReference type="Proteomes" id="UP000663929">
    <property type="component" value="Chromosome"/>
</dbReference>
<dbReference type="RefSeq" id="WP_237384420.1">
    <property type="nucleotide sequence ID" value="NZ_CP071793.1"/>
</dbReference>
<protein>
    <submittedName>
        <fullName evidence="7">Protein kinase</fullName>
    </submittedName>
</protein>
<evidence type="ECO:0000259" key="6">
    <source>
        <dbReference type="PROSITE" id="PS50011"/>
    </source>
</evidence>
<accession>A0A8A4TWI5</accession>
<evidence type="ECO:0000313" key="8">
    <source>
        <dbReference type="Proteomes" id="UP000663929"/>
    </source>
</evidence>
<dbReference type="InterPro" id="IPR000719">
    <property type="entry name" value="Prot_kinase_dom"/>
</dbReference>
<dbReference type="AlphaFoldDB" id="A0A8A4TWI5"/>
<proteinExistence type="predicted"/>
<feature type="domain" description="Protein kinase" evidence="6">
    <location>
        <begin position="11"/>
        <end position="293"/>
    </location>
</feature>
<evidence type="ECO:0000256" key="5">
    <source>
        <dbReference type="PROSITE-ProRule" id="PRU10141"/>
    </source>
</evidence>
<evidence type="ECO:0000256" key="4">
    <source>
        <dbReference type="ARBA" id="ARBA00022840"/>
    </source>
</evidence>
<keyword evidence="2 5" id="KW-0547">Nucleotide-binding</keyword>
<dbReference type="SUPFAM" id="SSF56112">
    <property type="entry name" value="Protein kinase-like (PK-like)"/>
    <property type="match status" value="1"/>
</dbReference>
<dbReference type="KEGG" id="scor:J3U87_17920"/>
<dbReference type="Gene3D" id="3.30.200.20">
    <property type="entry name" value="Phosphorylase Kinase, domain 1"/>
    <property type="match status" value="1"/>
</dbReference>
<dbReference type="InterPro" id="IPR011990">
    <property type="entry name" value="TPR-like_helical_dom_sf"/>
</dbReference>
<dbReference type="Pfam" id="PF13424">
    <property type="entry name" value="TPR_12"/>
    <property type="match status" value="2"/>
</dbReference>
<dbReference type="GO" id="GO:0004674">
    <property type="term" value="F:protein serine/threonine kinase activity"/>
    <property type="evidence" value="ECO:0007669"/>
    <property type="project" value="TreeGrafter"/>
</dbReference>
<keyword evidence="8" id="KW-1185">Reference proteome</keyword>
<name>A0A8A4TWI5_SULCO</name>
<dbReference type="SMART" id="SM00028">
    <property type="entry name" value="TPR"/>
    <property type="match status" value="7"/>
</dbReference>
<dbReference type="InterPro" id="IPR008271">
    <property type="entry name" value="Ser/Thr_kinase_AS"/>
</dbReference>
<keyword evidence="4 5" id="KW-0067">ATP-binding</keyword>
<dbReference type="EMBL" id="CP071793">
    <property type="protein sequence ID" value="QTD54326.1"/>
    <property type="molecule type" value="Genomic_DNA"/>
</dbReference>
<evidence type="ECO:0000256" key="2">
    <source>
        <dbReference type="ARBA" id="ARBA00022741"/>
    </source>
</evidence>
<dbReference type="PANTHER" id="PTHR43289:SF6">
    <property type="entry name" value="SERINE_THREONINE-PROTEIN KINASE NEKL-3"/>
    <property type="match status" value="1"/>
</dbReference>
<dbReference type="CDD" id="cd14014">
    <property type="entry name" value="STKc_PknB_like"/>
    <property type="match status" value="1"/>
</dbReference>
<dbReference type="PROSITE" id="PS50011">
    <property type="entry name" value="PROTEIN_KINASE_DOM"/>
    <property type="match status" value="1"/>
</dbReference>
<sequence>MIQVGSQLGRFQVVERIGQGASGEVFRGYDDMLARPVALKVLRRKHRMTRLGRTRFLREARALSTLNHPSICSIYDFLEIDREDLLILEYIDGESMKHRLERESEVALATRLDWALQLVEAMAVAHQANIVHRDLKPDNLLITKDDRLKILDFGLAVARDAEPEEGERDRDARAISLDPNETHHGTLLGTLAYMAPEQARGERATTASDVYALGLVLQELFTGESAYVDTQNVGALLNRVERAETRPIDGQALGLDGDLVRLVERMTQEDSRLRPTAGEAGRLLRQIAQEPRTKRRRFQVVTTVLVTLALMVASYGLALLHRSESRSADVPRTRVIAFLPVANYLPENESAWVRYGLLEMVREGFPARADTYLIESERLERAWGEAAPVGHDQLDAERIRRLGRALGANIFVAADLSRRGRAYRLEYGVYTRSGLVFDSSAQSEDFSQLTTDVTRDIALKLGYVSEREDSSFFPSIDPIASQVYGAGLHQYLVEGPRVARHYFQVCYDRDPTFLQALYYLGRCELRLGDSEAAERYFHQVLPQARARGDRLLVADCLHQIARIDSDAAEFTEAEKLFEESMTIYRELGNLNGVAKIHLGLAMSHYTQGDERLAEIHGRESWLLRRRTGNAHDEGVVINFLGIVAMDGGRLELAEQRFKEARRIFQDINQPQFELLILGNLGLVAKARGDFGEAERLMNISLELSERTGDSRNTLLLQSHLADLKAARGQTEEALSIYRKVLERASKMSNEELVVTALASMAGVHLDLGEISLAGACLERVGASSVYIQDHYETLFVLGRYQASIGEREAALTTLERAKREAKEAWSDTMEDFRRELASDLGRVETDKGGG</sequence>
<dbReference type="Gene3D" id="1.10.510.10">
    <property type="entry name" value="Transferase(Phosphotransferase) domain 1"/>
    <property type="match status" value="1"/>
</dbReference>
<gene>
    <name evidence="7" type="ORF">J3U87_17920</name>
</gene>
<reference evidence="7" key="1">
    <citation type="submission" date="2021-03" db="EMBL/GenBank/DDBJ databases">
        <title>Acanthopleuribacteraceae sp. M133.</title>
        <authorList>
            <person name="Wang G."/>
        </authorList>
    </citation>
    <scope>NUCLEOTIDE SEQUENCE</scope>
    <source>
        <strain evidence="7">M133</strain>
    </source>
</reference>
<evidence type="ECO:0000313" key="7">
    <source>
        <dbReference type="EMBL" id="QTD54326.1"/>
    </source>
</evidence>
<dbReference type="PANTHER" id="PTHR43289">
    <property type="entry name" value="MITOGEN-ACTIVATED PROTEIN KINASE KINASE KINASE 20-RELATED"/>
    <property type="match status" value="1"/>
</dbReference>